<evidence type="ECO:0000256" key="7">
    <source>
        <dbReference type="ARBA" id="ARBA00023136"/>
    </source>
</evidence>
<keyword evidence="5 8" id="KW-0812">Transmembrane</keyword>
<proteinExistence type="predicted"/>
<evidence type="ECO:0000313" key="9">
    <source>
        <dbReference type="EMBL" id="PRD14442.1"/>
    </source>
</evidence>
<name>A0A2S9I9F8_9GAMM</name>
<dbReference type="Proteomes" id="UP000239181">
    <property type="component" value="Unassembled WGS sequence"/>
</dbReference>
<dbReference type="OrthoDB" id="1673656at2"/>
<keyword evidence="6 8" id="KW-1133">Transmembrane helix</keyword>
<feature type="transmembrane region" description="Helical" evidence="8">
    <location>
        <begin position="126"/>
        <end position="144"/>
    </location>
</feature>
<dbReference type="GO" id="GO:0003333">
    <property type="term" value="P:amino acid transmembrane transport"/>
    <property type="evidence" value="ECO:0007669"/>
    <property type="project" value="InterPro"/>
</dbReference>
<comment type="subcellular location">
    <subcellularLocation>
        <location evidence="1">Cell inner membrane</location>
        <topology evidence="1">Multi-pass membrane protein</topology>
    </subcellularLocation>
</comment>
<evidence type="ECO:0000256" key="3">
    <source>
        <dbReference type="ARBA" id="ARBA00022475"/>
    </source>
</evidence>
<dbReference type="InterPro" id="IPR018227">
    <property type="entry name" value="Amino_acid_transport_2"/>
</dbReference>
<feature type="transmembrane region" description="Helical" evidence="8">
    <location>
        <begin position="35"/>
        <end position="53"/>
    </location>
</feature>
<feature type="transmembrane region" description="Helical" evidence="8">
    <location>
        <begin position="286"/>
        <end position="307"/>
    </location>
</feature>
<feature type="transmembrane region" description="Helical" evidence="8">
    <location>
        <begin position="355"/>
        <end position="379"/>
    </location>
</feature>
<evidence type="ECO:0000256" key="5">
    <source>
        <dbReference type="ARBA" id="ARBA00022692"/>
    </source>
</evidence>
<dbReference type="GO" id="GO:0005886">
    <property type="term" value="C:plasma membrane"/>
    <property type="evidence" value="ECO:0007669"/>
    <property type="project" value="UniProtKB-SubCell"/>
</dbReference>
<keyword evidence="4" id="KW-0997">Cell inner membrane</keyword>
<keyword evidence="3" id="KW-1003">Cell membrane</keyword>
<feature type="transmembrane region" description="Helical" evidence="8">
    <location>
        <begin position="9"/>
        <end position="29"/>
    </location>
</feature>
<dbReference type="PANTHER" id="PTHR35334">
    <property type="entry name" value="SERINE TRANSPORTER"/>
    <property type="match status" value="1"/>
</dbReference>
<dbReference type="EMBL" id="PDET01000011">
    <property type="protein sequence ID" value="PRD14442.1"/>
    <property type="molecule type" value="Genomic_DNA"/>
</dbReference>
<evidence type="ECO:0000256" key="1">
    <source>
        <dbReference type="ARBA" id="ARBA00004429"/>
    </source>
</evidence>
<gene>
    <name evidence="9" type="ORF">CQW29_16440</name>
</gene>
<organism evidence="9 10">
    <name type="scientific">Pantoea coffeiphila</name>
    <dbReference type="NCBI Taxonomy" id="1465635"/>
    <lineage>
        <taxon>Bacteria</taxon>
        <taxon>Pseudomonadati</taxon>
        <taxon>Pseudomonadota</taxon>
        <taxon>Gammaproteobacteria</taxon>
        <taxon>Enterobacterales</taxon>
        <taxon>Erwiniaceae</taxon>
        <taxon>Pantoea</taxon>
    </lineage>
</organism>
<protein>
    <submittedName>
        <fullName evidence="9">Transporter</fullName>
    </submittedName>
</protein>
<accession>A0A2S9I9F8</accession>
<evidence type="ECO:0000256" key="2">
    <source>
        <dbReference type="ARBA" id="ARBA00022448"/>
    </source>
</evidence>
<comment type="caution">
    <text evidence="9">The sequence shown here is derived from an EMBL/GenBank/DDBJ whole genome shotgun (WGS) entry which is preliminary data.</text>
</comment>
<feature type="transmembrane region" description="Helical" evidence="8">
    <location>
        <begin position="328"/>
        <end position="349"/>
    </location>
</feature>
<feature type="transmembrane region" description="Helical" evidence="8">
    <location>
        <begin position="236"/>
        <end position="256"/>
    </location>
</feature>
<reference evidence="9 10" key="1">
    <citation type="submission" date="2017-10" db="EMBL/GenBank/DDBJ databases">
        <title>Draft genome of two endophytic bacteria isolated from 'guarana' Paullinia cupana (Mart.) Ducke.</title>
        <authorList>
            <person name="Siqueira K.A."/>
            <person name="Liotti R.G."/>
            <person name="Mendes T.A."/>
            <person name="Soares M.A."/>
        </authorList>
    </citation>
    <scope>NUCLEOTIDE SEQUENCE [LARGE SCALE GENOMIC DNA]</scope>
    <source>
        <strain evidence="9 10">342</strain>
    </source>
</reference>
<keyword evidence="2" id="KW-0813">Transport</keyword>
<keyword evidence="10" id="KW-1185">Reference proteome</keyword>
<feature type="transmembrane region" description="Helical" evidence="8">
    <location>
        <begin position="156"/>
        <end position="174"/>
    </location>
</feature>
<feature type="transmembrane region" description="Helical" evidence="8">
    <location>
        <begin position="194"/>
        <end position="216"/>
    </location>
</feature>
<evidence type="ECO:0000256" key="8">
    <source>
        <dbReference type="SAM" id="Phobius"/>
    </source>
</evidence>
<keyword evidence="7 8" id="KW-0472">Membrane</keyword>
<dbReference type="PANTHER" id="PTHR35334:SF5">
    <property type="entry name" value="INNER MEMBRANE TRANSPORT PROTEIN YHJV"/>
    <property type="match status" value="1"/>
</dbReference>
<evidence type="ECO:0000256" key="6">
    <source>
        <dbReference type="ARBA" id="ARBA00022989"/>
    </source>
</evidence>
<evidence type="ECO:0000313" key="10">
    <source>
        <dbReference type="Proteomes" id="UP000239181"/>
    </source>
</evidence>
<evidence type="ECO:0000256" key="4">
    <source>
        <dbReference type="ARBA" id="ARBA00022519"/>
    </source>
</evidence>
<feature type="transmembrane region" description="Helical" evidence="8">
    <location>
        <begin position="85"/>
        <end position="106"/>
    </location>
</feature>
<feature type="transmembrane region" description="Helical" evidence="8">
    <location>
        <begin position="391"/>
        <end position="411"/>
    </location>
</feature>
<dbReference type="AlphaFoldDB" id="A0A2S9I9F8"/>
<sequence length="412" mass="45940">MIPFTSYDLGWVVLCIGMAIGAGIIYMPIQAGVKGIWVFVFAIVLSYPAIYWLQDLYLKTLTQTKSCDSYAEIITQYLGKNWGGLLGIAYFLMLLMGILNYSMSLVNDSATYLHSYHLTDTFLSKTNWYPLILLAIIVAIANQGERLLFRISGPMILFKLGVIVFLGLVMLPYWSLSNISAFPPLLPFLRDVLLTLPFTLFSILFVQILNPMNIAFRKVERDPLVASYRAVRATRIAYIVLAVSVLFFAFSFSFAISKEEAISALDQNISALALASQIMPGNMVNVLSVTLNIFAILTAFFSIYLGFKEAVIGLAVNIISRIAGTSHINRATLSLVVAVGIVIFLWVWVSFDFSVMLLMQISGPIFGLVACLIPYYLVAKVPALENLRAKRNYYIAFYGILLCISPFLKFVE</sequence>